<protein>
    <submittedName>
        <fullName evidence="1">Uncharacterized protein</fullName>
    </submittedName>
</protein>
<dbReference type="EMBL" id="BMRP01000002">
    <property type="protein sequence ID" value="GGU48256.1"/>
    <property type="molecule type" value="Genomic_DNA"/>
</dbReference>
<dbReference type="Proteomes" id="UP000654471">
    <property type="component" value="Unassembled WGS sequence"/>
</dbReference>
<accession>A0ABQ2USS5</accession>
<sequence length="84" mass="8546">MTHQTTKAAQQTRQAHVAGATAAATLAAALARLDIVLPSLHGSWPVGNRGFVELGGCSASLASRLAQRINAAADALQAAQQEGQ</sequence>
<evidence type="ECO:0000313" key="1">
    <source>
        <dbReference type="EMBL" id="GGU48256.1"/>
    </source>
</evidence>
<organism evidence="1 2">
    <name type="scientific">Streptomyces albospinus</name>
    <dbReference type="NCBI Taxonomy" id="285515"/>
    <lineage>
        <taxon>Bacteria</taxon>
        <taxon>Bacillati</taxon>
        <taxon>Actinomycetota</taxon>
        <taxon>Actinomycetes</taxon>
        <taxon>Kitasatosporales</taxon>
        <taxon>Streptomycetaceae</taxon>
        <taxon>Streptomyces</taxon>
    </lineage>
</organism>
<gene>
    <name evidence="1" type="ORF">GCM10010211_10580</name>
</gene>
<proteinExistence type="predicted"/>
<comment type="caution">
    <text evidence="1">The sequence shown here is derived from an EMBL/GenBank/DDBJ whole genome shotgun (WGS) entry which is preliminary data.</text>
</comment>
<dbReference type="RefSeq" id="WP_189296793.1">
    <property type="nucleotide sequence ID" value="NZ_BMRP01000002.1"/>
</dbReference>
<keyword evidence="2" id="KW-1185">Reference proteome</keyword>
<reference evidence="2" key="1">
    <citation type="journal article" date="2019" name="Int. J. Syst. Evol. Microbiol.">
        <title>The Global Catalogue of Microorganisms (GCM) 10K type strain sequencing project: providing services to taxonomists for standard genome sequencing and annotation.</title>
        <authorList>
            <consortium name="The Broad Institute Genomics Platform"/>
            <consortium name="The Broad Institute Genome Sequencing Center for Infectious Disease"/>
            <person name="Wu L."/>
            <person name="Ma J."/>
        </authorList>
    </citation>
    <scope>NUCLEOTIDE SEQUENCE [LARGE SCALE GENOMIC DNA]</scope>
    <source>
        <strain evidence="2">JCM 3399</strain>
    </source>
</reference>
<evidence type="ECO:0000313" key="2">
    <source>
        <dbReference type="Proteomes" id="UP000654471"/>
    </source>
</evidence>
<name>A0ABQ2USS5_9ACTN</name>